<evidence type="ECO:0000259" key="2">
    <source>
        <dbReference type="Pfam" id="PF11760"/>
    </source>
</evidence>
<keyword evidence="3" id="KW-0378">Hydrolase</keyword>
<dbReference type="InterPro" id="IPR038029">
    <property type="entry name" value="GbiG_N_sf"/>
</dbReference>
<evidence type="ECO:0000313" key="4">
    <source>
        <dbReference type="Proteomes" id="UP000721415"/>
    </source>
</evidence>
<dbReference type="PANTHER" id="PTHR37477">
    <property type="entry name" value="COBALT-PRECORRIN-5A HYDROLASE"/>
    <property type="match status" value="1"/>
</dbReference>
<dbReference type="SUPFAM" id="SSF159664">
    <property type="entry name" value="CobE/GbiG C-terminal domain-like"/>
    <property type="match status" value="1"/>
</dbReference>
<name>A0ABS0LQS5_9LACT</name>
<gene>
    <name evidence="3" type="ORF">HZY91_02855</name>
</gene>
<comment type="caution">
    <text evidence="3">The sequence shown here is derived from an EMBL/GenBank/DDBJ whole genome shotgun (WGS) entry which is preliminary data.</text>
</comment>
<dbReference type="Pfam" id="PF01890">
    <property type="entry name" value="CbiG_C"/>
    <property type="match status" value="1"/>
</dbReference>
<dbReference type="EMBL" id="JACBXQ010000001">
    <property type="protein sequence ID" value="MBG9985830.1"/>
    <property type="molecule type" value="Genomic_DNA"/>
</dbReference>
<dbReference type="InterPro" id="IPR052553">
    <property type="entry name" value="CbiG_hydrolase"/>
</dbReference>
<protein>
    <submittedName>
        <fullName evidence="3">Cobalt-precorrin 5A hydrolase</fullName>
    </submittedName>
</protein>
<evidence type="ECO:0000313" key="3">
    <source>
        <dbReference type="EMBL" id="MBG9985830.1"/>
    </source>
</evidence>
<keyword evidence="4" id="KW-1185">Reference proteome</keyword>
<dbReference type="GO" id="GO:0016787">
    <property type="term" value="F:hydrolase activity"/>
    <property type="evidence" value="ECO:0007669"/>
    <property type="project" value="UniProtKB-KW"/>
</dbReference>
<dbReference type="InterPro" id="IPR002750">
    <property type="entry name" value="CobE/GbiG_C"/>
</dbReference>
<dbReference type="Gene3D" id="3.30.420.180">
    <property type="entry name" value="CobE/GbiG C-terminal domain"/>
    <property type="match status" value="1"/>
</dbReference>
<feature type="domain" description="CobE/GbiG C-terminal" evidence="1">
    <location>
        <begin position="256"/>
        <end position="372"/>
    </location>
</feature>
<organism evidence="3 4">
    <name type="scientific">Facklamia lactis</name>
    <dbReference type="NCBI Taxonomy" id="2749967"/>
    <lineage>
        <taxon>Bacteria</taxon>
        <taxon>Bacillati</taxon>
        <taxon>Bacillota</taxon>
        <taxon>Bacilli</taxon>
        <taxon>Lactobacillales</taxon>
        <taxon>Aerococcaceae</taxon>
        <taxon>Facklamia</taxon>
    </lineage>
</organism>
<dbReference type="Proteomes" id="UP000721415">
    <property type="component" value="Unassembled WGS sequence"/>
</dbReference>
<dbReference type="PANTHER" id="PTHR37477:SF1">
    <property type="entry name" value="COBALT-PRECORRIN-5A HYDROLASE"/>
    <property type="match status" value="1"/>
</dbReference>
<accession>A0ABS0LQS5</accession>
<dbReference type="Gene3D" id="3.40.50.11220">
    <property type="match status" value="1"/>
</dbReference>
<evidence type="ECO:0000259" key="1">
    <source>
        <dbReference type="Pfam" id="PF01890"/>
    </source>
</evidence>
<reference evidence="3 4" key="1">
    <citation type="submission" date="2020-07" db="EMBL/GenBank/DDBJ databases">
        <title>Facklamia lactis sp. nov., isolated from raw milk.</title>
        <authorList>
            <person name="Doll E.V."/>
            <person name="Huptas C."/>
            <person name="Staib L."/>
            <person name="Wenning M."/>
            <person name="Scherer S."/>
        </authorList>
    </citation>
    <scope>NUCLEOTIDE SEQUENCE [LARGE SCALE GENOMIC DNA]</scope>
    <source>
        <strain evidence="3 4">DSM 111018</strain>
    </source>
</reference>
<dbReference type="InterPro" id="IPR021744">
    <property type="entry name" value="CbiG_N"/>
</dbReference>
<dbReference type="SUPFAM" id="SSF159672">
    <property type="entry name" value="CbiG N-terminal domain-like"/>
    <property type="match status" value="1"/>
</dbReference>
<proteinExistence type="predicted"/>
<dbReference type="InterPro" id="IPR036518">
    <property type="entry name" value="CobE/GbiG_C_sf"/>
</dbReference>
<dbReference type="RefSeq" id="WP_197114493.1">
    <property type="nucleotide sequence ID" value="NZ_JACBXQ010000001.1"/>
</dbReference>
<sequence>MSIVRNIYHKYEAVKAPKVAIISLTTEGRALAQRLQSTIFPEGISYVKESKQQKLLDKEKMLIEESAFKTIQTMMQASCDLIISIMATGITVRAIAPFIQDKTIDPAIIVMDDQGEFVISLLSGHIGHANQWSREIAETIGGQAVITTATDVRKRMGLDDLAKSINGYYRQFKVKTRQFNQMIADNQKIALMNQAGISLPENSQCFCELDAIEWQNHSQDYQGLIVISYEPLAIEKYCLNVSPHQKYVQIIPRKFVVGVGCRRNTSIEVLERNFQIFMKEMNLDTLGVQKIVSIDVKKDELAIISLAKRIGVNFETFSKEELLAYEPLFEGSDFVKKAVGVASVAQASAYHETNGNIMSERYANEGVTFALAKYE</sequence>
<feature type="domain" description="Cobalamin synthesis G N-terminal" evidence="2">
    <location>
        <begin position="77"/>
        <end position="151"/>
    </location>
</feature>
<dbReference type="Pfam" id="PF11760">
    <property type="entry name" value="CbiG_N"/>
    <property type="match status" value="1"/>
</dbReference>